<dbReference type="PANTHER" id="PTHR10948:SF23">
    <property type="entry name" value="TRANSPOSASE INSI FOR INSERTION SEQUENCE ELEMENT IS30A-RELATED"/>
    <property type="match status" value="1"/>
</dbReference>
<dbReference type="EMBL" id="MFMU01000003">
    <property type="protein sequence ID" value="OGG93938.1"/>
    <property type="molecule type" value="Genomic_DNA"/>
</dbReference>
<dbReference type="InterPro" id="IPR025246">
    <property type="entry name" value="IS30-like_HTH"/>
</dbReference>
<dbReference type="GO" id="GO:0004803">
    <property type="term" value="F:transposase activity"/>
    <property type="evidence" value="ECO:0007669"/>
    <property type="project" value="TreeGrafter"/>
</dbReference>
<dbReference type="GO" id="GO:0006310">
    <property type="term" value="P:DNA recombination"/>
    <property type="evidence" value="ECO:0007669"/>
    <property type="project" value="UniProtKB-KW"/>
</dbReference>
<feature type="domain" description="Transposase IS30-like HTH" evidence="2">
    <location>
        <begin position="7"/>
        <end position="47"/>
    </location>
</feature>
<dbReference type="InterPro" id="IPR036397">
    <property type="entry name" value="RNaseH_sf"/>
</dbReference>
<organism evidence="3 4">
    <name type="scientific">Candidatus Kaiserbacteria bacterium RIFOXYD1_FULL_47_14</name>
    <dbReference type="NCBI Taxonomy" id="1798533"/>
    <lineage>
        <taxon>Bacteria</taxon>
        <taxon>Candidatus Kaiseribacteriota</taxon>
    </lineage>
</organism>
<sequence length="325" mass="37301">MHIKGDLTRAERLEIGILLLEKGYSGRSVARALNRSPNTISYEIRKNSTLGAYDPLKADAKARVRKHYRKLEWSKIEADPDLKKFVVRKLKKHWNPDEIAGYLKRTKAPAYVSKTAIYIWLCTSRVERYCELLYSKRKRVKKQKPKIKKTLIPNRIGIAERFAGADNRTRGGHWERDTITGRRGTTCGLATAQERKSRLVVACKVESMRSIEHLAADRTMFEDMKTLSVSRDNGIENREHEALGIPSFFCDPYSSWQKGGIENANKMLRRYFPKGTDFSEVSQGEVDRAVRLINEKPRRILGYRSSLAEAMRLDIIKKSSVLILG</sequence>
<dbReference type="PANTHER" id="PTHR10948">
    <property type="entry name" value="TRANSPOSASE"/>
    <property type="match status" value="1"/>
</dbReference>
<comment type="caution">
    <text evidence="3">The sequence shown here is derived from an EMBL/GenBank/DDBJ whole genome shotgun (WGS) entry which is preliminary data.</text>
</comment>
<dbReference type="Proteomes" id="UP000176867">
    <property type="component" value="Unassembled WGS sequence"/>
</dbReference>
<keyword evidence="1" id="KW-0233">DNA recombination</keyword>
<evidence type="ECO:0000313" key="3">
    <source>
        <dbReference type="EMBL" id="OGG93938.1"/>
    </source>
</evidence>
<proteinExistence type="predicted"/>
<evidence type="ECO:0000313" key="4">
    <source>
        <dbReference type="Proteomes" id="UP000176867"/>
    </source>
</evidence>
<dbReference type="SUPFAM" id="SSF53098">
    <property type="entry name" value="Ribonuclease H-like"/>
    <property type="match status" value="1"/>
</dbReference>
<name>A0A1F6G756_9BACT</name>
<dbReference type="GO" id="GO:0032196">
    <property type="term" value="P:transposition"/>
    <property type="evidence" value="ECO:0007669"/>
    <property type="project" value="TreeGrafter"/>
</dbReference>
<dbReference type="AlphaFoldDB" id="A0A1F6G756"/>
<reference evidence="3 4" key="1">
    <citation type="journal article" date="2016" name="Nat. Commun.">
        <title>Thousands of microbial genomes shed light on interconnected biogeochemical processes in an aquifer system.</title>
        <authorList>
            <person name="Anantharaman K."/>
            <person name="Brown C.T."/>
            <person name="Hug L.A."/>
            <person name="Sharon I."/>
            <person name="Castelle C.J."/>
            <person name="Probst A.J."/>
            <person name="Thomas B.C."/>
            <person name="Singh A."/>
            <person name="Wilkins M.J."/>
            <person name="Karaoz U."/>
            <person name="Brodie E.L."/>
            <person name="Williams K.H."/>
            <person name="Hubbard S.S."/>
            <person name="Banfield J.F."/>
        </authorList>
    </citation>
    <scope>NUCLEOTIDE SEQUENCE [LARGE SCALE GENOMIC DNA]</scope>
</reference>
<dbReference type="Gene3D" id="3.30.420.10">
    <property type="entry name" value="Ribonuclease H-like superfamily/Ribonuclease H"/>
    <property type="match status" value="1"/>
</dbReference>
<dbReference type="InterPro" id="IPR053392">
    <property type="entry name" value="Transposase_IS30-like"/>
</dbReference>
<gene>
    <name evidence="3" type="ORF">A2609_02205</name>
</gene>
<dbReference type="GO" id="GO:0005829">
    <property type="term" value="C:cytosol"/>
    <property type="evidence" value="ECO:0007669"/>
    <property type="project" value="TreeGrafter"/>
</dbReference>
<dbReference type="InterPro" id="IPR012337">
    <property type="entry name" value="RNaseH-like_sf"/>
</dbReference>
<dbReference type="STRING" id="1798533.A2609_02205"/>
<evidence type="ECO:0000256" key="1">
    <source>
        <dbReference type="ARBA" id="ARBA00023172"/>
    </source>
</evidence>
<dbReference type="GO" id="GO:0003676">
    <property type="term" value="F:nucleic acid binding"/>
    <property type="evidence" value="ECO:0007669"/>
    <property type="project" value="InterPro"/>
</dbReference>
<dbReference type="Pfam" id="PF13936">
    <property type="entry name" value="HTH_38"/>
    <property type="match status" value="1"/>
</dbReference>
<protein>
    <recommendedName>
        <fullName evidence="2">Transposase IS30-like HTH domain-containing protein</fullName>
    </recommendedName>
</protein>
<dbReference type="InterPro" id="IPR051917">
    <property type="entry name" value="Transposase-Integrase"/>
</dbReference>
<accession>A0A1F6G756</accession>
<dbReference type="NCBIfam" id="NF033563">
    <property type="entry name" value="transpos_IS30"/>
    <property type="match status" value="1"/>
</dbReference>
<evidence type="ECO:0000259" key="2">
    <source>
        <dbReference type="Pfam" id="PF13936"/>
    </source>
</evidence>